<sequence length="203" mass="23212">MHCVVIAAIADEHHPALIEIFSSTIPSTTISGDRGLLGPAFVTFMSFLTGTFALLFSPEFPGIYSLQLKAYSVMTLLLLNMVLDLTLSDNIILIVFCCIRSFVAWMQIFNTNKNTKFSCNETLMLTNRMKFIQNVLGPIETWKYMFYEDVFIALISMQTPVNQLHIKRTAHPCSDIYDLICISNSQMPTQRKETNRNHKEQYH</sequence>
<keyword evidence="1" id="KW-0812">Transmembrane</keyword>
<proteinExistence type="predicted"/>
<accession>A0A0L0BLH4</accession>
<gene>
    <name evidence="2" type="ORF">FF38_00306</name>
</gene>
<protein>
    <submittedName>
        <fullName evidence="2">Uncharacterized protein</fullName>
    </submittedName>
</protein>
<reference evidence="2 3" key="1">
    <citation type="journal article" date="2015" name="Nat. Commun.">
        <title>Lucilia cuprina genome unlocks parasitic fly biology to underpin future interventions.</title>
        <authorList>
            <person name="Anstead C.A."/>
            <person name="Korhonen P.K."/>
            <person name="Young N.D."/>
            <person name="Hall R.S."/>
            <person name="Jex A.R."/>
            <person name="Murali S.C."/>
            <person name="Hughes D.S."/>
            <person name="Lee S.F."/>
            <person name="Perry T."/>
            <person name="Stroehlein A.J."/>
            <person name="Ansell B.R."/>
            <person name="Breugelmans B."/>
            <person name="Hofmann A."/>
            <person name="Qu J."/>
            <person name="Dugan S."/>
            <person name="Lee S.L."/>
            <person name="Chao H."/>
            <person name="Dinh H."/>
            <person name="Han Y."/>
            <person name="Doddapaneni H.V."/>
            <person name="Worley K.C."/>
            <person name="Muzny D.M."/>
            <person name="Ioannidis P."/>
            <person name="Waterhouse R.M."/>
            <person name="Zdobnov E.M."/>
            <person name="James P.J."/>
            <person name="Bagnall N.H."/>
            <person name="Kotze A.C."/>
            <person name="Gibbs R.A."/>
            <person name="Richards S."/>
            <person name="Batterham P."/>
            <person name="Gasser R.B."/>
        </authorList>
    </citation>
    <scope>NUCLEOTIDE SEQUENCE [LARGE SCALE GENOMIC DNA]</scope>
    <source>
        <strain evidence="2 3">LS</strain>
        <tissue evidence="2">Full body</tissue>
    </source>
</reference>
<name>A0A0L0BLH4_LUCCU</name>
<evidence type="ECO:0000313" key="3">
    <source>
        <dbReference type="Proteomes" id="UP000037069"/>
    </source>
</evidence>
<dbReference type="Proteomes" id="UP000037069">
    <property type="component" value="Unassembled WGS sequence"/>
</dbReference>
<evidence type="ECO:0000256" key="1">
    <source>
        <dbReference type="SAM" id="Phobius"/>
    </source>
</evidence>
<dbReference type="AlphaFoldDB" id="A0A0L0BLH4"/>
<keyword evidence="3" id="KW-1185">Reference proteome</keyword>
<organism evidence="2 3">
    <name type="scientific">Lucilia cuprina</name>
    <name type="common">Green bottle fly</name>
    <name type="synonym">Australian sheep blowfly</name>
    <dbReference type="NCBI Taxonomy" id="7375"/>
    <lineage>
        <taxon>Eukaryota</taxon>
        <taxon>Metazoa</taxon>
        <taxon>Ecdysozoa</taxon>
        <taxon>Arthropoda</taxon>
        <taxon>Hexapoda</taxon>
        <taxon>Insecta</taxon>
        <taxon>Pterygota</taxon>
        <taxon>Neoptera</taxon>
        <taxon>Endopterygota</taxon>
        <taxon>Diptera</taxon>
        <taxon>Brachycera</taxon>
        <taxon>Muscomorpha</taxon>
        <taxon>Oestroidea</taxon>
        <taxon>Calliphoridae</taxon>
        <taxon>Luciliinae</taxon>
        <taxon>Lucilia</taxon>
    </lineage>
</organism>
<evidence type="ECO:0000313" key="2">
    <source>
        <dbReference type="EMBL" id="KNC20891.1"/>
    </source>
</evidence>
<keyword evidence="1" id="KW-0472">Membrane</keyword>
<keyword evidence="1" id="KW-1133">Transmembrane helix</keyword>
<feature type="transmembrane region" description="Helical" evidence="1">
    <location>
        <begin position="36"/>
        <end position="56"/>
    </location>
</feature>
<dbReference type="EMBL" id="JRES01001695">
    <property type="protein sequence ID" value="KNC20891.1"/>
    <property type="molecule type" value="Genomic_DNA"/>
</dbReference>
<comment type="caution">
    <text evidence="2">The sequence shown here is derived from an EMBL/GenBank/DDBJ whole genome shotgun (WGS) entry which is preliminary data.</text>
</comment>